<dbReference type="AlphaFoldDB" id="E5B6Y5"/>
<reference evidence="1" key="1">
    <citation type="journal article" date="2011" name="J. Bacteriol.">
        <title>Genome Sequence of an Erwinia amylovora Strain with Pathogenicity Restricted to Rubus Plants.</title>
        <authorList>
            <person name="Powney R."/>
            <person name="Smits T.H."/>
            <person name="Sawbridge T."/>
            <person name="Frey B."/>
            <person name="Blom J."/>
            <person name="Frey J.E."/>
            <person name="Plummer K.M."/>
            <person name="Beer S.V."/>
            <person name="Luck J."/>
            <person name="Duffy B."/>
            <person name="Rodoni B."/>
        </authorList>
    </citation>
    <scope>NUCLEOTIDE SEQUENCE</scope>
    <source>
        <strain evidence="1">ATCC BAA-2158</strain>
    </source>
</reference>
<dbReference type="EMBL" id="FR719192">
    <property type="protein sequence ID" value="CBX81238.1"/>
    <property type="molecule type" value="Genomic_DNA"/>
</dbReference>
<gene>
    <name evidence="1" type="ORF">EAIL5_2418</name>
</gene>
<evidence type="ECO:0000313" key="1">
    <source>
        <dbReference type="EMBL" id="CBX81238.1"/>
    </source>
</evidence>
<sequence>MNTRAGCHAQSQPPLFHILLSRWGNYLVTMAKNRPLKQNAVLAAESETGFCSACCALRSTTPLL</sequence>
<organism evidence="1">
    <name type="scientific">Erwinia amylovora ATCC BAA-2158</name>
    <dbReference type="NCBI Taxonomy" id="889211"/>
    <lineage>
        <taxon>Bacteria</taxon>
        <taxon>Pseudomonadati</taxon>
        <taxon>Pseudomonadota</taxon>
        <taxon>Gammaproteobacteria</taxon>
        <taxon>Enterobacterales</taxon>
        <taxon>Erwiniaceae</taxon>
        <taxon>Erwinia</taxon>
    </lineage>
</organism>
<proteinExistence type="predicted"/>
<protein>
    <submittedName>
        <fullName evidence="1">Uncharacterized protein</fullName>
    </submittedName>
</protein>
<accession>E5B6Y5</accession>
<name>E5B6Y5_ERWAM</name>